<dbReference type="Proteomes" id="UP000000752">
    <property type="component" value="Chromosome"/>
</dbReference>
<dbReference type="KEGG" id="pho:PH0713"/>
<dbReference type="Pfam" id="PF01894">
    <property type="entry name" value="YjbQ"/>
    <property type="match status" value="1"/>
</dbReference>
<keyword evidence="3" id="KW-1185">Reference proteome</keyword>
<reference evidence="2 3" key="1">
    <citation type="journal article" date="1998" name="DNA Res.">
        <title>Complete sequence and gene organization of the genome of a hyper-thermophilic archaebacterium, Pyrococcus horikoshii OT3.</title>
        <authorList>
            <person name="Kawarabayasi Y."/>
            <person name="Sawada M."/>
            <person name="Horikawa H."/>
            <person name="Haikawa Y."/>
            <person name="Hino Y."/>
            <person name="Yamamoto S."/>
            <person name="Sekine M."/>
            <person name="Baba S."/>
            <person name="Kosugi H."/>
            <person name="Hosoyama A."/>
            <person name="Nagai Y."/>
            <person name="Sakai M."/>
            <person name="Ogura K."/>
            <person name="Otuka R."/>
            <person name="Nakazawa H."/>
            <person name="Takamiya M."/>
            <person name="Ohfuku Y."/>
            <person name="Funahashi T."/>
            <person name="Tanaka T."/>
            <person name="Kudoh Y."/>
            <person name="Yamazaki J."/>
            <person name="Kushida N."/>
            <person name="Oguchi A."/>
            <person name="Aoki K."/>
            <person name="Nakamura Y."/>
            <person name="Robb T.F."/>
            <person name="Horikoshi K."/>
            <person name="Masuchi Y."/>
            <person name="Shizuya H."/>
            <person name="Kikuchi H."/>
        </authorList>
    </citation>
    <scope>NUCLEOTIDE SEQUENCE [LARGE SCALE GENOMIC DNA]</scope>
    <source>
        <strain evidence="3">ATCC 700860 / DSM 12428 / JCM 9974 / NBRC 100139 / OT-3</strain>
    </source>
</reference>
<name>O58444_PYRHO</name>
<comment type="similarity">
    <text evidence="1">Belongs to the UPF0047 family.</text>
</comment>
<dbReference type="InterPro" id="IPR035917">
    <property type="entry name" value="YjbQ-like_sf"/>
</dbReference>
<dbReference type="AlphaFoldDB" id="O58444"/>
<dbReference type="PIRSF" id="PIRSF004681">
    <property type="entry name" value="UCP004681"/>
    <property type="match status" value="1"/>
</dbReference>
<proteinExistence type="inferred from homology"/>
<dbReference type="NCBIfam" id="TIGR00149">
    <property type="entry name" value="TIGR00149_YjbQ"/>
    <property type="match status" value="1"/>
</dbReference>
<organism evidence="2 3">
    <name type="scientific">Pyrococcus horikoshii (strain ATCC 700860 / DSM 12428 / JCM 9974 / NBRC 100139 / OT-3)</name>
    <dbReference type="NCBI Taxonomy" id="70601"/>
    <lineage>
        <taxon>Archaea</taxon>
        <taxon>Methanobacteriati</taxon>
        <taxon>Methanobacteriota</taxon>
        <taxon>Thermococci</taxon>
        <taxon>Thermococcales</taxon>
        <taxon>Thermococcaceae</taxon>
        <taxon>Pyrococcus</taxon>
    </lineage>
</organism>
<evidence type="ECO:0000256" key="1">
    <source>
        <dbReference type="ARBA" id="ARBA00005534"/>
    </source>
</evidence>
<dbReference type="InterPro" id="IPR001602">
    <property type="entry name" value="UPF0047_YjbQ-like"/>
</dbReference>
<protein>
    <submittedName>
        <fullName evidence="2">Uncharacterized protein</fullName>
    </submittedName>
</protein>
<dbReference type="SUPFAM" id="SSF111038">
    <property type="entry name" value="YjbQ-like"/>
    <property type="match status" value="1"/>
</dbReference>
<evidence type="ECO:0000313" key="2">
    <source>
        <dbReference type="EMBL" id="BAA29804.1"/>
    </source>
</evidence>
<accession>O58444</accession>
<dbReference type="PIR" id="B71118">
    <property type="entry name" value="B71118"/>
</dbReference>
<dbReference type="PANTHER" id="PTHR30615:SF8">
    <property type="entry name" value="UPF0047 PROTEIN C4A8.02C"/>
    <property type="match status" value="1"/>
</dbReference>
<evidence type="ECO:0000313" key="3">
    <source>
        <dbReference type="Proteomes" id="UP000000752"/>
    </source>
</evidence>
<dbReference type="PANTHER" id="PTHR30615">
    <property type="entry name" value="UNCHARACTERIZED PROTEIN YJBQ-RELATED"/>
    <property type="match status" value="1"/>
</dbReference>
<sequence>MDLSTIKVFEQKLELHREMPMKVVKKELHFSTKGEIDLVDITREVELFVAESGISKGQVLIFVPGATGAVVAIEHEEGLLEDFKKILKEIVPKEKPYLHNRFDDNAHSHIRATLLGPSLVFPIVDGELVRGTWQQIFFVELDTRPRKRRILLQAIGE</sequence>
<gene>
    <name evidence="2" type="ordered locus">PH0713</name>
</gene>
<dbReference type="Gene3D" id="2.60.120.460">
    <property type="entry name" value="YjbQ-like"/>
    <property type="match status" value="1"/>
</dbReference>
<dbReference type="EMBL" id="BA000001">
    <property type="protein sequence ID" value="BAA29804.1"/>
    <property type="molecule type" value="Genomic_DNA"/>
</dbReference>
<dbReference type="EnsemblBacteria" id="BAA29804">
    <property type="protein sequence ID" value="BAA29804"/>
    <property type="gene ID" value="BAA29804"/>
</dbReference>
<dbReference type="eggNOG" id="arCOG04214">
    <property type="taxonomic scope" value="Archaea"/>
</dbReference>